<keyword evidence="2" id="KW-1185">Reference proteome</keyword>
<dbReference type="Proteomes" id="UP001642380">
    <property type="component" value="Unassembled WGS sequence"/>
</dbReference>
<protein>
    <submittedName>
        <fullName evidence="1">Uncharacterized protein</fullName>
    </submittedName>
</protein>
<proteinExistence type="predicted"/>
<evidence type="ECO:0000313" key="1">
    <source>
        <dbReference type="EMBL" id="CAJ2002125.1"/>
    </source>
</evidence>
<name>A0ABC8QMY8_9VIRU</name>
<organism evidence="1 2">
    <name type="scientific">Cotesia congregata filamentous virus 1</name>
    <dbReference type="NCBI Taxonomy" id="3064291"/>
    <lineage>
        <taxon>Viruses</taxon>
        <taxon>Viruses incertae sedis</taxon>
        <taxon>Naldaviricetes</taxon>
        <taxon>Lefavirales</taxon>
        <taxon>Filamentoviridae</taxon>
        <taxon>Betafilamentovirus</taxon>
        <taxon>Betafilamentovirus cocongregatae</taxon>
    </lineage>
</organism>
<comment type="caution">
    <text evidence="1">The sequence shown here is derived from an EMBL/GenBank/DDBJ whole genome shotgun (WGS) entry which is preliminary data.</text>
</comment>
<gene>
    <name evidence="1" type="ORF">CCFV1_ORF079</name>
</gene>
<evidence type="ECO:0000313" key="2">
    <source>
        <dbReference type="Proteomes" id="UP001642380"/>
    </source>
</evidence>
<dbReference type="EMBL" id="CAUOPR010000001">
    <property type="protein sequence ID" value="CAJ2002125.1"/>
    <property type="molecule type" value="Genomic_DNA"/>
</dbReference>
<accession>A0ABC8QMY8</accession>
<sequence length="133" mass="15087">MFTINSFILELATSLIFFDTRKALFFFMARSLSLKDSAKQPRLGVGRHEIHSIYLLMSEFKKNGHKLFKIKNSSCEDKTYSLSRYGRPMICTHKRDVMFFYIMLPPLEPTLEAGGVGSASPFDPPSSPLPSSK</sequence>
<reference evidence="1 2" key="1">
    <citation type="submission" date="2024-01" db="EMBL/GenBank/DDBJ databases">
        <authorList>
            <person name="Guinet B."/>
        </authorList>
    </citation>
    <scope>NUCLEOTIDE SEQUENCE [LARGE SCALE GENOMIC DNA]</scope>
</reference>